<sequence length="706" mass="76783">MKLWKPLAFAALCSPLSSYGAAFSSCPTQAFLVQQNVAQLFGVNLATGFYQTLASDMGTTGKLNAIGFNLHDDYLYAWSYQHGTLAKIGDDYQVQPLDLDWNGIDSNVSFYVGDVAVSHNAHYLYRSGSSRGLYRVSLDENDSDYLQMQRVIDGSALNLRIFDMAFHPDNNMLYSVDSNGNLWSIDAANGNSSNLGNVGETGTFGAVYFDVDGYLYISRNSDGFVFKIDVAENNSQAQFYAQGPASGNNDGARCAIAPIVAEDEANIDFGDAPDSFGTSLESNGARHQLVDGGIHLGTYVDGEADAYVYPRSDDSSRLLDDEDGIAFVTNVQVGLDFVVQVDSSANGYLSAWIDLNGNGVFDPEEQVLTDQAVVSGVQSLLVSVPEGYESGDRWARFRISSAGGNAATGGAPDGEVEDIQIYVGDSATQISYYPSADGYATVAFEDNWPAEGDYDLNDLVVNLQTKVLSFADGDVARVELQGEVRAVGASFHNGFAIRIPGIDKSMVDVAAIRYEINGQLLDSPVLDANTSDITAIIASNVRDYINNQNQCDFYKTQSDCRGEGQLHFKVLLPMLEGVAASSLPSAPFDPFIYATEHARNPYFASSPGRGLEIHAKNQSPSSQADDALWGSMDDVSNPAANSYYQTGNGLPWAIIVPYNWQYPFERIKVSDAYPNFIEYAQSEGQQASDWYLLENARSELIYQDQE</sequence>
<protein>
    <submittedName>
        <fullName evidence="5">LruC domain-containing protein</fullName>
    </submittedName>
</protein>
<dbReference type="EMBL" id="JAYDYW010000016">
    <property type="protein sequence ID" value="MEE1675845.1"/>
    <property type="molecule type" value="Genomic_DNA"/>
</dbReference>
<dbReference type="Pfam" id="PF20009">
    <property type="entry name" value="GEVED"/>
    <property type="match status" value="1"/>
</dbReference>
<dbReference type="PROSITE" id="PS51257">
    <property type="entry name" value="PROKAR_LIPOPROTEIN"/>
    <property type="match status" value="1"/>
</dbReference>
<feature type="domain" description="GEVED" evidence="3">
    <location>
        <begin position="348"/>
        <end position="419"/>
    </location>
</feature>
<reference evidence="5 6" key="2">
    <citation type="submission" date="2023-12" db="EMBL/GenBank/DDBJ databases">
        <authorList>
            <consortium name="Cladostephus spongiosus"/>
            <person name="Lorente B."/>
            <person name="Cabral C."/>
            <person name="Frias J."/>
            <person name="Faria J."/>
            <person name="Toubarro D."/>
        </authorList>
    </citation>
    <scope>NUCLEOTIDE SEQUENCE [LARGE SCALE GENOMIC DNA]</scope>
    <source>
        <strain evidence="5 6">ZMCS4</strain>
    </source>
</reference>
<dbReference type="NCBIfam" id="TIGR04456">
    <property type="entry name" value="LruC_dom"/>
    <property type="match status" value="1"/>
</dbReference>
<dbReference type="InterPro" id="IPR031025">
    <property type="entry name" value="LruC_dom"/>
</dbReference>
<dbReference type="InterPro" id="IPR011042">
    <property type="entry name" value="6-blade_b-propeller_TolB-like"/>
</dbReference>
<feature type="domain" description="DUF4842" evidence="2">
    <location>
        <begin position="474"/>
        <end position="691"/>
    </location>
</feature>
<evidence type="ECO:0000259" key="2">
    <source>
        <dbReference type="Pfam" id="PF16130"/>
    </source>
</evidence>
<dbReference type="InterPro" id="IPR045474">
    <property type="entry name" value="GEVED"/>
</dbReference>
<evidence type="ECO:0000256" key="1">
    <source>
        <dbReference type="SAM" id="SignalP"/>
    </source>
</evidence>
<comment type="caution">
    <text evidence="5">The sequence shown here is derived from an EMBL/GenBank/DDBJ whole genome shotgun (WGS) entry which is preliminary data.</text>
</comment>
<dbReference type="Proteomes" id="UP001310248">
    <property type="component" value="Unassembled WGS sequence"/>
</dbReference>
<evidence type="ECO:0000313" key="6">
    <source>
        <dbReference type="Proteomes" id="UP001310248"/>
    </source>
</evidence>
<feature type="domain" description="DUF6923" evidence="4">
    <location>
        <begin position="38"/>
        <end position="255"/>
    </location>
</feature>
<feature type="signal peptide" evidence="1">
    <location>
        <begin position="1"/>
        <end position="20"/>
    </location>
</feature>
<proteinExistence type="predicted"/>
<accession>A0ABU7G9A2</accession>
<evidence type="ECO:0000259" key="3">
    <source>
        <dbReference type="Pfam" id="PF20009"/>
    </source>
</evidence>
<dbReference type="InterPro" id="IPR011044">
    <property type="entry name" value="Quino_amine_DH_bsu"/>
</dbReference>
<dbReference type="Pfam" id="PF16130">
    <property type="entry name" value="DUF4842"/>
    <property type="match status" value="1"/>
</dbReference>
<dbReference type="Gene3D" id="2.120.10.30">
    <property type="entry name" value="TolB, C-terminal domain"/>
    <property type="match status" value="1"/>
</dbReference>
<gene>
    <name evidence="5" type="ORF">SNR37_001172</name>
</gene>
<feature type="chain" id="PRO_5046316384" evidence="1">
    <location>
        <begin position="21"/>
        <end position="706"/>
    </location>
</feature>
<evidence type="ECO:0000259" key="4">
    <source>
        <dbReference type="Pfam" id="PF21959"/>
    </source>
</evidence>
<keyword evidence="6" id="KW-1185">Reference proteome</keyword>
<keyword evidence="1" id="KW-0732">Signal</keyword>
<dbReference type="InterPro" id="IPR054215">
    <property type="entry name" value="DUF6923"/>
</dbReference>
<evidence type="ECO:0000313" key="5">
    <source>
        <dbReference type="EMBL" id="MEE1675845.1"/>
    </source>
</evidence>
<name>A0ABU7G9A2_9ALTE</name>
<dbReference type="InterPro" id="IPR032295">
    <property type="entry name" value="DUF4842"/>
</dbReference>
<dbReference type="SUPFAM" id="SSF50969">
    <property type="entry name" value="YVTN repeat-like/Quinoprotein amine dehydrogenase"/>
    <property type="match status" value="1"/>
</dbReference>
<organism evidence="5 6">
    <name type="scientific">Agarivorans aestuarii</name>
    <dbReference type="NCBI Taxonomy" id="1563703"/>
    <lineage>
        <taxon>Bacteria</taxon>
        <taxon>Pseudomonadati</taxon>
        <taxon>Pseudomonadota</taxon>
        <taxon>Gammaproteobacteria</taxon>
        <taxon>Alteromonadales</taxon>
        <taxon>Alteromonadaceae</taxon>
        <taxon>Agarivorans</taxon>
    </lineage>
</organism>
<reference evidence="6" key="1">
    <citation type="submission" date="2023-07" db="EMBL/GenBank/DDBJ databases">
        <title>Draft genome sequence of Agarivorans aestuarii strain ZMCS4, a CAZymes producing bacteria isolated from the marine brown algae Clodostephus spongiosus.</title>
        <authorList>
            <person name="Lorente B."/>
            <person name="Cabral C."/>
            <person name="Frias J."/>
            <person name="Faria J."/>
            <person name="Toubarro D."/>
        </authorList>
    </citation>
    <scope>NUCLEOTIDE SEQUENCE [LARGE SCALE GENOMIC DNA]</scope>
    <source>
        <strain evidence="6">ZMCS4</strain>
    </source>
</reference>
<dbReference type="Pfam" id="PF21959">
    <property type="entry name" value="DUF6923"/>
    <property type="match status" value="1"/>
</dbReference>
<dbReference type="RefSeq" id="WP_329776624.1">
    <property type="nucleotide sequence ID" value="NZ_JAYDYW010000016.1"/>
</dbReference>